<gene>
    <name evidence="2" type="ORF">O181_032557</name>
</gene>
<reference evidence="2" key="1">
    <citation type="submission" date="2021-03" db="EMBL/GenBank/DDBJ databases">
        <title>Draft genome sequence of rust myrtle Austropuccinia psidii MF-1, a brazilian biotype.</title>
        <authorList>
            <person name="Quecine M.C."/>
            <person name="Pachon D.M.R."/>
            <person name="Bonatelli M.L."/>
            <person name="Correr F.H."/>
            <person name="Franceschini L.M."/>
            <person name="Leite T.F."/>
            <person name="Margarido G.R.A."/>
            <person name="Almeida C.A."/>
            <person name="Ferrarezi J.A."/>
            <person name="Labate C.A."/>
        </authorList>
    </citation>
    <scope>NUCLEOTIDE SEQUENCE</scope>
    <source>
        <strain evidence="2">MF-1</strain>
    </source>
</reference>
<organism evidence="2 3">
    <name type="scientific">Austropuccinia psidii MF-1</name>
    <dbReference type="NCBI Taxonomy" id="1389203"/>
    <lineage>
        <taxon>Eukaryota</taxon>
        <taxon>Fungi</taxon>
        <taxon>Dikarya</taxon>
        <taxon>Basidiomycota</taxon>
        <taxon>Pucciniomycotina</taxon>
        <taxon>Pucciniomycetes</taxon>
        <taxon>Pucciniales</taxon>
        <taxon>Sphaerophragmiaceae</taxon>
        <taxon>Austropuccinia</taxon>
    </lineage>
</organism>
<keyword evidence="3" id="KW-1185">Reference proteome</keyword>
<proteinExistence type="predicted"/>
<sequence>MPNARNVYQAIKNRFNQASWSSIIHHASIIFNPMDHSSNITQHTLRLGEAIEAIENQIEVLDSNKIIMLSLFFSLPHLRNQITSALNTRMAVNPSITTQPEDIVDIVCQMSSQSSLSPIDEPSQLTQIDASRSPPDKGKY</sequence>
<accession>A0A9Q3D2U3</accession>
<feature type="region of interest" description="Disordered" evidence="1">
    <location>
        <begin position="114"/>
        <end position="140"/>
    </location>
</feature>
<evidence type="ECO:0000256" key="1">
    <source>
        <dbReference type="SAM" id="MobiDB-lite"/>
    </source>
</evidence>
<name>A0A9Q3D2U3_9BASI</name>
<dbReference type="Proteomes" id="UP000765509">
    <property type="component" value="Unassembled WGS sequence"/>
</dbReference>
<comment type="caution">
    <text evidence="2">The sequence shown here is derived from an EMBL/GenBank/DDBJ whole genome shotgun (WGS) entry which is preliminary data.</text>
</comment>
<protein>
    <submittedName>
        <fullName evidence="2">Uncharacterized protein</fullName>
    </submittedName>
</protein>
<evidence type="ECO:0000313" key="3">
    <source>
        <dbReference type="Proteomes" id="UP000765509"/>
    </source>
</evidence>
<dbReference type="AlphaFoldDB" id="A0A9Q3D2U3"/>
<feature type="compositionally biased region" description="Polar residues" evidence="1">
    <location>
        <begin position="114"/>
        <end position="130"/>
    </location>
</feature>
<evidence type="ECO:0000313" key="2">
    <source>
        <dbReference type="EMBL" id="MBW0492842.1"/>
    </source>
</evidence>
<dbReference type="EMBL" id="AVOT02011779">
    <property type="protein sequence ID" value="MBW0492842.1"/>
    <property type="molecule type" value="Genomic_DNA"/>
</dbReference>